<reference evidence="2 3" key="1">
    <citation type="submission" date="2018-08" db="EMBL/GenBank/DDBJ databases">
        <title>Genomic Encyclopedia of Archaeal and Bacterial Type Strains, Phase II (KMG-II): from individual species to whole genera.</title>
        <authorList>
            <person name="Goeker M."/>
        </authorList>
    </citation>
    <scope>NUCLEOTIDE SEQUENCE [LARGE SCALE GENOMIC DNA]</scope>
    <source>
        <strain evidence="2 3">DSM 5002</strain>
    </source>
</reference>
<dbReference type="EMBL" id="QXDF01000001">
    <property type="protein sequence ID" value="RIA55649.1"/>
    <property type="molecule type" value="Genomic_DNA"/>
</dbReference>
<dbReference type="OrthoDB" id="5297170at2"/>
<dbReference type="AlphaFoldDB" id="A0A397Q5E2"/>
<dbReference type="Gene3D" id="3.30.70.790">
    <property type="entry name" value="UreE, C-terminal domain"/>
    <property type="match status" value="1"/>
</dbReference>
<organism evidence="2 3">
    <name type="scientific">Dichotomicrobium thermohalophilum</name>
    <dbReference type="NCBI Taxonomy" id="933063"/>
    <lineage>
        <taxon>Bacteria</taxon>
        <taxon>Pseudomonadati</taxon>
        <taxon>Pseudomonadota</taxon>
        <taxon>Alphaproteobacteria</taxon>
        <taxon>Hyphomicrobiales</taxon>
        <taxon>Hyphomicrobiaceae</taxon>
        <taxon>Dichotomicrobium</taxon>
    </lineage>
</organism>
<evidence type="ECO:0000259" key="1">
    <source>
        <dbReference type="Pfam" id="PF09413"/>
    </source>
</evidence>
<sequence length="76" mass="8536">MKILLQTNDAVLISFVESLLTEANIDHAVLDGHMSVMEGSIGILPRRVMVEDEDWRRAVDLMTEAGIDISAHPYER</sequence>
<keyword evidence="3" id="KW-1185">Reference proteome</keyword>
<proteinExistence type="predicted"/>
<gene>
    <name evidence="2" type="ORF">BXY53_0719</name>
</gene>
<name>A0A397Q5E2_9HYPH</name>
<comment type="caution">
    <text evidence="2">The sequence shown here is derived from an EMBL/GenBank/DDBJ whole genome shotgun (WGS) entry which is preliminary data.</text>
</comment>
<feature type="domain" description="DUF2007" evidence="1">
    <location>
        <begin position="1"/>
        <end position="66"/>
    </location>
</feature>
<dbReference type="InterPro" id="IPR011322">
    <property type="entry name" value="N-reg_PII-like_a/b"/>
</dbReference>
<protein>
    <submittedName>
        <fullName evidence="2">Putative signal transducing protein</fullName>
    </submittedName>
</protein>
<dbReference type="Proteomes" id="UP000266273">
    <property type="component" value="Unassembled WGS sequence"/>
</dbReference>
<evidence type="ECO:0000313" key="2">
    <source>
        <dbReference type="EMBL" id="RIA55649.1"/>
    </source>
</evidence>
<accession>A0A397Q5E2</accession>
<dbReference type="RefSeq" id="WP_119060528.1">
    <property type="nucleotide sequence ID" value="NZ_QXDF01000001.1"/>
</dbReference>
<dbReference type="SUPFAM" id="SSF54913">
    <property type="entry name" value="GlnB-like"/>
    <property type="match status" value="1"/>
</dbReference>
<dbReference type="InterPro" id="IPR018551">
    <property type="entry name" value="DUF2007"/>
</dbReference>
<dbReference type="Pfam" id="PF09413">
    <property type="entry name" value="DUF2007"/>
    <property type="match status" value="1"/>
</dbReference>
<evidence type="ECO:0000313" key="3">
    <source>
        <dbReference type="Proteomes" id="UP000266273"/>
    </source>
</evidence>